<keyword evidence="2" id="KW-0489">Methyltransferase</keyword>
<dbReference type="EMBL" id="JABBPG010000001">
    <property type="protein sequence ID" value="NOU49075.1"/>
    <property type="molecule type" value="Genomic_DNA"/>
</dbReference>
<organism evidence="2 3">
    <name type="scientific">Pseudoalteromonas caenipelagi</name>
    <dbReference type="NCBI Taxonomy" id="2726988"/>
    <lineage>
        <taxon>Bacteria</taxon>
        <taxon>Pseudomonadati</taxon>
        <taxon>Pseudomonadota</taxon>
        <taxon>Gammaproteobacteria</taxon>
        <taxon>Alteromonadales</taxon>
        <taxon>Pseudoalteromonadaceae</taxon>
        <taxon>Pseudoalteromonas</taxon>
    </lineage>
</organism>
<dbReference type="Gene3D" id="3.40.50.150">
    <property type="entry name" value="Vaccinia Virus protein VP39"/>
    <property type="match status" value="1"/>
</dbReference>
<comment type="caution">
    <text evidence="2">The sequence shown here is derived from an EMBL/GenBank/DDBJ whole genome shotgun (WGS) entry which is preliminary data.</text>
</comment>
<name>A0A849V8A3_9GAMM</name>
<proteinExistence type="predicted"/>
<protein>
    <submittedName>
        <fullName evidence="2">Methyltransferase domain-containing protein</fullName>
    </submittedName>
</protein>
<dbReference type="GO" id="GO:0008757">
    <property type="term" value="F:S-adenosylmethionine-dependent methyltransferase activity"/>
    <property type="evidence" value="ECO:0007669"/>
    <property type="project" value="InterPro"/>
</dbReference>
<sequence length="262" mass="29192">MNAITQQVGLSHSGVKQHTAERFSKAAKQYQQHARVQQQAASRLFALLKNDYDCLLDLGAGPLLHHEYLANCASNVLSIDLSQGMLSQGPEDTWRVCADMDNLPLQSASISAIFSNFAIQWSESPAQLFKELARVCKPNAHVVLSSVLDGSLKEIAYAWQVLDDRCHINQFLTLQQLELFAKQAGFEIKRAQQVCLKDCFSSAKDAFKSVKSIGANQLQNQSTQYAGLMGKKRYERLLTGYPLEHNQAVVSYEVAIMELVKL</sequence>
<keyword evidence="3" id="KW-1185">Reference proteome</keyword>
<evidence type="ECO:0000259" key="1">
    <source>
        <dbReference type="Pfam" id="PF08241"/>
    </source>
</evidence>
<dbReference type="RefSeq" id="WP_171624176.1">
    <property type="nucleotide sequence ID" value="NZ_JABBPG010000001.1"/>
</dbReference>
<dbReference type="AlphaFoldDB" id="A0A849V8A3"/>
<dbReference type="GO" id="GO:0032259">
    <property type="term" value="P:methylation"/>
    <property type="evidence" value="ECO:0007669"/>
    <property type="project" value="UniProtKB-KW"/>
</dbReference>
<keyword evidence="2" id="KW-0808">Transferase</keyword>
<feature type="domain" description="Methyltransferase type 11" evidence="1">
    <location>
        <begin position="56"/>
        <end position="143"/>
    </location>
</feature>
<evidence type="ECO:0000313" key="3">
    <source>
        <dbReference type="Proteomes" id="UP000586305"/>
    </source>
</evidence>
<evidence type="ECO:0000313" key="2">
    <source>
        <dbReference type="EMBL" id="NOU49075.1"/>
    </source>
</evidence>
<dbReference type="InterPro" id="IPR013216">
    <property type="entry name" value="Methyltransf_11"/>
</dbReference>
<reference evidence="2 3" key="1">
    <citation type="submission" date="2020-04" db="EMBL/GenBank/DDBJ databases">
        <title>Pseudoalteromonas caenipelagi sp. nov., isolated from a tidal flat.</title>
        <authorList>
            <person name="Park S."/>
            <person name="Yoon J.-H."/>
        </authorList>
    </citation>
    <scope>NUCLEOTIDE SEQUENCE [LARGE SCALE GENOMIC DNA]</scope>
    <source>
        <strain evidence="2 3">JBTF-M23</strain>
    </source>
</reference>
<gene>
    <name evidence="2" type="ORF">HG263_00730</name>
</gene>
<dbReference type="SUPFAM" id="SSF53335">
    <property type="entry name" value="S-adenosyl-L-methionine-dependent methyltransferases"/>
    <property type="match status" value="1"/>
</dbReference>
<dbReference type="Pfam" id="PF08241">
    <property type="entry name" value="Methyltransf_11"/>
    <property type="match status" value="1"/>
</dbReference>
<dbReference type="InterPro" id="IPR029063">
    <property type="entry name" value="SAM-dependent_MTases_sf"/>
</dbReference>
<dbReference type="Proteomes" id="UP000586305">
    <property type="component" value="Unassembled WGS sequence"/>
</dbReference>
<dbReference type="PANTHER" id="PTHR43591">
    <property type="entry name" value="METHYLTRANSFERASE"/>
    <property type="match status" value="1"/>
</dbReference>
<accession>A0A849V8A3</accession>